<reference evidence="1 2" key="1">
    <citation type="submission" date="2023-12" db="EMBL/GenBank/DDBJ databases">
        <title>Novel species of the genus Arcicella isolated from rivers.</title>
        <authorList>
            <person name="Lu H."/>
        </authorList>
    </citation>
    <scope>NUCLEOTIDE SEQUENCE [LARGE SCALE GENOMIC DNA]</scope>
    <source>
        <strain evidence="1 2">DC25W</strain>
    </source>
</reference>
<dbReference type="EMBL" id="JAYGIM010000015">
    <property type="protein sequence ID" value="MEA5428637.1"/>
    <property type="molecule type" value="Genomic_DNA"/>
</dbReference>
<dbReference type="SUPFAM" id="SSF109854">
    <property type="entry name" value="DinB/YfiT-like putative metalloenzymes"/>
    <property type="match status" value="1"/>
</dbReference>
<dbReference type="RefSeq" id="WP_323261162.1">
    <property type="nucleotide sequence ID" value="NZ_JAYGIM010000015.1"/>
</dbReference>
<dbReference type="Gene3D" id="1.20.120.450">
    <property type="entry name" value="dinb family like domain"/>
    <property type="match status" value="1"/>
</dbReference>
<comment type="caution">
    <text evidence="1">The sequence shown here is derived from an EMBL/GenBank/DDBJ whole genome shotgun (WGS) entry which is preliminary data.</text>
</comment>
<protein>
    <submittedName>
        <fullName evidence="1">DinB family protein</fullName>
    </submittedName>
</protein>
<proteinExistence type="predicted"/>
<dbReference type="Proteomes" id="UP001302222">
    <property type="component" value="Unassembled WGS sequence"/>
</dbReference>
<keyword evidence="2" id="KW-1185">Reference proteome</keyword>
<gene>
    <name evidence="1" type="ORF">VB798_18745</name>
</gene>
<evidence type="ECO:0000313" key="1">
    <source>
        <dbReference type="EMBL" id="MEA5428637.1"/>
    </source>
</evidence>
<dbReference type="InterPro" id="IPR011466">
    <property type="entry name" value="DUF1572"/>
</dbReference>
<name>A0ABU5SMY6_9BACT</name>
<dbReference type="InterPro" id="IPR034660">
    <property type="entry name" value="DinB/YfiT-like"/>
</dbReference>
<accession>A0ABU5SMY6</accession>
<organism evidence="1 2">
    <name type="scientific">Arcicella lustrica</name>
    <dbReference type="NCBI Taxonomy" id="2984196"/>
    <lineage>
        <taxon>Bacteria</taxon>
        <taxon>Pseudomonadati</taxon>
        <taxon>Bacteroidota</taxon>
        <taxon>Cytophagia</taxon>
        <taxon>Cytophagales</taxon>
        <taxon>Flectobacillaceae</taxon>
        <taxon>Arcicella</taxon>
    </lineage>
</organism>
<sequence>MKEAILTLFQRDLKVLIKEIEQYPYENLIWQTVKGTNNAGGNLALHLVGNLKTYIGKNLGNIEYIRNREHEFSAKNIPRQEVLQAINETLEAVTITLAQLSHEQLSNTYPENVLGYEMSTEYFLIHLHGHLTYHLGQINYHRRIISEVS</sequence>
<evidence type="ECO:0000313" key="2">
    <source>
        <dbReference type="Proteomes" id="UP001302222"/>
    </source>
</evidence>
<dbReference type="Pfam" id="PF07609">
    <property type="entry name" value="DUF1572"/>
    <property type="match status" value="1"/>
</dbReference>